<proteinExistence type="predicted"/>
<protein>
    <submittedName>
        <fullName evidence="1">Uncharacterized protein</fullName>
    </submittedName>
</protein>
<gene>
    <name evidence="1" type="ORF">PSFLO_04636</name>
</gene>
<reference evidence="1 2" key="1">
    <citation type="submission" date="2018-03" db="EMBL/GenBank/DDBJ databases">
        <authorList>
            <person name="Guldener U."/>
        </authorList>
    </citation>
    <scope>NUCLEOTIDE SEQUENCE [LARGE SCALE GENOMIC DNA]</scope>
    <source>
        <strain evidence="1 2">DAOM196992</strain>
    </source>
</reference>
<keyword evidence="2" id="KW-1185">Reference proteome</keyword>
<organism evidence="1 2">
    <name type="scientific">Pseudozyma flocculosa</name>
    <dbReference type="NCBI Taxonomy" id="84751"/>
    <lineage>
        <taxon>Eukaryota</taxon>
        <taxon>Fungi</taxon>
        <taxon>Dikarya</taxon>
        <taxon>Basidiomycota</taxon>
        <taxon>Ustilaginomycotina</taxon>
        <taxon>Ustilaginomycetes</taxon>
        <taxon>Ustilaginales</taxon>
        <taxon>Ustilaginaceae</taxon>
        <taxon>Pseudozyma</taxon>
    </lineage>
</organism>
<dbReference type="AlphaFoldDB" id="A0A5C3F672"/>
<evidence type="ECO:0000313" key="1">
    <source>
        <dbReference type="EMBL" id="SPO39157.1"/>
    </source>
</evidence>
<dbReference type="EMBL" id="OOIP01000013">
    <property type="protein sequence ID" value="SPO39157.1"/>
    <property type="molecule type" value="Genomic_DNA"/>
</dbReference>
<dbReference type="Proteomes" id="UP000323386">
    <property type="component" value="Unassembled WGS sequence"/>
</dbReference>
<accession>A0A5C3F672</accession>
<sequence>MPRPCTAAPLRRLVQQARLEVGLPDGDGGQRAINLGSLSIASTTEAPVGLALDRSTCSPPAPLRRCLPVPPRSSQAVVAQHCNRGSAHQTHGGGARQRRDADILATFVGTFASACA</sequence>
<name>A0A5C3F672_9BASI</name>
<evidence type="ECO:0000313" key="2">
    <source>
        <dbReference type="Proteomes" id="UP000323386"/>
    </source>
</evidence>